<dbReference type="AlphaFoldDB" id="A0AAW0IQQ7"/>
<keyword evidence="3" id="KW-1185">Reference proteome</keyword>
<gene>
    <name evidence="2" type="ORF">U0070_021641</name>
</gene>
<organism evidence="2 3">
    <name type="scientific">Myodes glareolus</name>
    <name type="common">Bank vole</name>
    <name type="synonym">Clethrionomys glareolus</name>
    <dbReference type="NCBI Taxonomy" id="447135"/>
    <lineage>
        <taxon>Eukaryota</taxon>
        <taxon>Metazoa</taxon>
        <taxon>Chordata</taxon>
        <taxon>Craniata</taxon>
        <taxon>Vertebrata</taxon>
        <taxon>Euteleostomi</taxon>
        <taxon>Mammalia</taxon>
        <taxon>Eutheria</taxon>
        <taxon>Euarchontoglires</taxon>
        <taxon>Glires</taxon>
        <taxon>Rodentia</taxon>
        <taxon>Myomorpha</taxon>
        <taxon>Muroidea</taxon>
        <taxon>Cricetidae</taxon>
        <taxon>Arvicolinae</taxon>
        <taxon>Myodes</taxon>
    </lineage>
</organism>
<dbReference type="EMBL" id="JBBHLL010000099">
    <property type="protein sequence ID" value="KAK7816844.1"/>
    <property type="molecule type" value="Genomic_DNA"/>
</dbReference>
<name>A0AAW0IQQ7_MYOGA</name>
<evidence type="ECO:0000313" key="3">
    <source>
        <dbReference type="Proteomes" id="UP001488838"/>
    </source>
</evidence>
<feature type="region of interest" description="Disordered" evidence="1">
    <location>
        <begin position="36"/>
        <end position="70"/>
    </location>
</feature>
<reference evidence="2 3" key="1">
    <citation type="journal article" date="2023" name="bioRxiv">
        <title>Conserved and derived expression patterns and positive selection on dental genes reveal complex evolutionary context of ever-growing rodent molars.</title>
        <authorList>
            <person name="Calamari Z.T."/>
            <person name="Song A."/>
            <person name="Cohen E."/>
            <person name="Akter M."/>
            <person name="Roy R.D."/>
            <person name="Hallikas O."/>
            <person name="Christensen M.M."/>
            <person name="Li P."/>
            <person name="Marangoni P."/>
            <person name="Jernvall J."/>
            <person name="Klein O.D."/>
        </authorList>
    </citation>
    <scope>NUCLEOTIDE SEQUENCE [LARGE SCALE GENOMIC DNA]</scope>
    <source>
        <strain evidence="2">V071</strain>
    </source>
</reference>
<protein>
    <submittedName>
        <fullName evidence="2">Uncharacterized protein</fullName>
    </submittedName>
</protein>
<dbReference type="Proteomes" id="UP001488838">
    <property type="component" value="Unassembled WGS sequence"/>
</dbReference>
<sequence>MSYTVAQDGSEDTATYHPNSILLRSVWLQQNIEVEGHGKESNFPHSSQEAGAGGEEEGERGGAWDKTQPSEKNPVTYFLQLGPTFQSSVQYELINEASTAMMQSLANSATNRRPSLRYLLLEGFFISKGTSPGLRAEQLTRVQ</sequence>
<proteinExistence type="predicted"/>
<accession>A0AAW0IQQ7</accession>
<evidence type="ECO:0000313" key="2">
    <source>
        <dbReference type="EMBL" id="KAK7816844.1"/>
    </source>
</evidence>
<comment type="caution">
    <text evidence="2">The sequence shown here is derived from an EMBL/GenBank/DDBJ whole genome shotgun (WGS) entry which is preliminary data.</text>
</comment>
<evidence type="ECO:0000256" key="1">
    <source>
        <dbReference type="SAM" id="MobiDB-lite"/>
    </source>
</evidence>